<dbReference type="AlphaFoldDB" id="A0A1N7KJR3"/>
<dbReference type="EMBL" id="FTOE01000002">
    <property type="protein sequence ID" value="SIS61861.1"/>
    <property type="molecule type" value="Genomic_DNA"/>
</dbReference>
<keyword evidence="1" id="KW-0732">Signal</keyword>
<dbReference type="STRING" id="619304.SAMN05421760_102504"/>
<dbReference type="Proteomes" id="UP000185999">
    <property type="component" value="Unassembled WGS sequence"/>
</dbReference>
<evidence type="ECO:0008006" key="4">
    <source>
        <dbReference type="Google" id="ProtNLM"/>
    </source>
</evidence>
<dbReference type="InterPro" id="IPR021431">
    <property type="entry name" value="DUF3080"/>
</dbReference>
<evidence type="ECO:0000313" key="2">
    <source>
        <dbReference type="EMBL" id="SIS61861.1"/>
    </source>
</evidence>
<evidence type="ECO:0000256" key="1">
    <source>
        <dbReference type="SAM" id="SignalP"/>
    </source>
</evidence>
<reference evidence="3" key="1">
    <citation type="submission" date="2017-01" db="EMBL/GenBank/DDBJ databases">
        <authorList>
            <person name="Varghese N."/>
            <person name="Submissions S."/>
        </authorList>
    </citation>
    <scope>NUCLEOTIDE SEQUENCE [LARGE SCALE GENOMIC DNA]</scope>
    <source>
        <strain evidence="3">DSM 22306</strain>
    </source>
</reference>
<dbReference type="Pfam" id="PF11279">
    <property type="entry name" value="DUF3080"/>
    <property type="match status" value="1"/>
</dbReference>
<feature type="chain" id="PRO_5009943141" description="DUF3080 domain-containing protein" evidence="1">
    <location>
        <begin position="28"/>
        <end position="363"/>
    </location>
</feature>
<gene>
    <name evidence="2" type="ORF">SAMN05421760_102504</name>
</gene>
<evidence type="ECO:0000313" key="3">
    <source>
        <dbReference type="Proteomes" id="UP000185999"/>
    </source>
</evidence>
<feature type="signal peptide" evidence="1">
    <location>
        <begin position="1"/>
        <end position="27"/>
    </location>
</feature>
<sequence length="363" mass="41690">MSRNSPAVNFCLYLAALLFLSACSRVSEEQTLMQTYANRVAYVLDEPPQWNTEQLTIPALPAQRQRFQKATDISEGLLDVLDLGRCDLLSLIASRNSSLGKLAAPSQRLSYEIQFYVKIRQCLTLAVNDPTIEVDLKKRIEKIVTIKRDNMPLIVWNALYTGKEIDASLAMNQPPLPFIQSDHTATLQALKKLSFIVSSVFHPTETTEKSLFVNLNSLEKNYESIYRDPLGTPLLKSLVLLETTFNSVSDSIDNRLARRAMCFDNMRNPQADVLKNVFLEYYAHQIQPYMAQVQRIGYEWFSTHEKMLSFLSVPEEIKKYTDQVFMTDTDISVWKRYISARNRHTEAWHRILTQCNLMPSLSD</sequence>
<dbReference type="OrthoDB" id="6997572at2"/>
<protein>
    <recommendedName>
        <fullName evidence="4">DUF3080 domain-containing protein</fullName>
    </recommendedName>
</protein>
<name>A0A1N7KJR3_9GAMM</name>
<keyword evidence="3" id="KW-1185">Reference proteome</keyword>
<organism evidence="2 3">
    <name type="scientific">Neptunomonas antarctica</name>
    <dbReference type="NCBI Taxonomy" id="619304"/>
    <lineage>
        <taxon>Bacteria</taxon>
        <taxon>Pseudomonadati</taxon>
        <taxon>Pseudomonadota</taxon>
        <taxon>Gammaproteobacteria</taxon>
        <taxon>Oceanospirillales</taxon>
        <taxon>Oceanospirillaceae</taxon>
        <taxon>Neptunomonas</taxon>
    </lineage>
</organism>
<accession>A0A1N7KJR3</accession>
<proteinExistence type="predicted"/>
<dbReference type="RefSeq" id="WP_054343417.1">
    <property type="nucleotide sequence ID" value="NZ_FTOE01000002.1"/>
</dbReference>
<dbReference type="PROSITE" id="PS51257">
    <property type="entry name" value="PROKAR_LIPOPROTEIN"/>
    <property type="match status" value="1"/>
</dbReference>